<dbReference type="EMBL" id="CM041549">
    <property type="protein sequence ID" value="KAI3357234.1"/>
    <property type="molecule type" value="Genomic_DNA"/>
</dbReference>
<name>A0ACB8VP92_9TELE</name>
<organism evidence="1 2">
    <name type="scientific">Scortum barcoo</name>
    <name type="common">barcoo grunter</name>
    <dbReference type="NCBI Taxonomy" id="214431"/>
    <lineage>
        <taxon>Eukaryota</taxon>
        <taxon>Metazoa</taxon>
        <taxon>Chordata</taxon>
        <taxon>Craniata</taxon>
        <taxon>Vertebrata</taxon>
        <taxon>Euteleostomi</taxon>
        <taxon>Actinopterygii</taxon>
        <taxon>Neopterygii</taxon>
        <taxon>Teleostei</taxon>
        <taxon>Neoteleostei</taxon>
        <taxon>Acanthomorphata</taxon>
        <taxon>Eupercaria</taxon>
        <taxon>Centrarchiformes</taxon>
        <taxon>Terapontoidei</taxon>
        <taxon>Terapontidae</taxon>
        <taxon>Scortum</taxon>
    </lineage>
</organism>
<reference evidence="1" key="1">
    <citation type="submission" date="2022-04" db="EMBL/GenBank/DDBJ databases">
        <title>Jade perch genome.</title>
        <authorList>
            <person name="Chao B."/>
        </authorList>
    </citation>
    <scope>NUCLEOTIDE SEQUENCE</scope>
    <source>
        <strain evidence="1">CB-2022</strain>
    </source>
</reference>
<protein>
    <submittedName>
        <fullName evidence="1">Uncharacterized protein</fullName>
    </submittedName>
</protein>
<accession>A0ACB8VP92</accession>
<keyword evidence="2" id="KW-1185">Reference proteome</keyword>
<evidence type="ECO:0000313" key="2">
    <source>
        <dbReference type="Proteomes" id="UP000831701"/>
    </source>
</evidence>
<dbReference type="Proteomes" id="UP000831701">
    <property type="component" value="Chromosome 19"/>
</dbReference>
<sequence length="961" mass="107161">MDRSRAAPPPAGRAGSCSGPGGGAERQAGGTEMDRDGPAGTSSASGAAGGSPEVYNPPAQRPEEQDRNRSVNGWCVFRMEVSLRLALWQQLAETCGLSTIQQGLQQVWRLLLLCFICRLCFRVGGVSSLKHVVSALAGVLGLFLFFGHHLLWVLLLSVLCYLVLLLSRRSGSRGLFLSLIILVYLLIGELHLIDMVTWNKIRGSQMVVAMKAISLAFDMDRGAVGSLPSPAEFLGYVLFVGSVVFGPWISFSSYQSAVKGRALSWSWLRSSSVSLLKSQVCLLVSTCIAPYLFTLFIPVSGDSIPEKWLQAYENAVSFHFSNYFVGHLSESTCMLTGAGFTEEKENIRWDVSVVKPLSVEVPRSMVQVVTSWNIPMSRWLKTYVFKNSMKLGTFPAILVTYTASALLHGLSFHLGAVLLSLGFITYVEHVLRKRLASIFSACVLSRPCSSDCSHQHKKVQLRLLLFRYSLQSCSSLFVLCLQEYWVILLNLLFTFLAIFHLTYLGSMFDPGVDEQEVEEGYAAIHTIQRWSELNWASHWVVFACWVFYQRMGRRSNCSWIGPEIPLSSQIFSAIRDELWLFLIPAGLAAILLGLFLEEVGFFLRHVPSSRRKHLYLWILGMYPVFALTSLIALYVPRSSSLCNFIASLYHSITLLKFMGLITDFFGGKARMLAALSGQQVSPDPFPCCCCCCLPMVDISSSSRVWMMAAVLQLSVVRSILFFVTLVLWTDEQYDYGDVDSVDPNLYVNAIIGVSTFVSFYGHLLFYKATKSALHGYGLRAKFICIILVLVLCGLQSGILETMGALEVIPCAPPFSVLTRSQLIYHYCVIVEMFCIGLYARHTFRKVEPSLVEDVWGSISVRQEEKGVQTDDVQVSRHQKSGVLSEERWPGRSLFNPSYNSDIEDSLCKIEHAPLEGFPFPQRPGRPEPPETRSTNEPGLQLNHITVRADINYEDSKDVTVV</sequence>
<proteinExistence type="predicted"/>
<evidence type="ECO:0000313" key="1">
    <source>
        <dbReference type="EMBL" id="KAI3357234.1"/>
    </source>
</evidence>
<comment type="caution">
    <text evidence="1">The sequence shown here is derived from an EMBL/GenBank/DDBJ whole genome shotgun (WGS) entry which is preliminary data.</text>
</comment>
<gene>
    <name evidence="1" type="ORF">L3Q82_015475</name>
</gene>